<dbReference type="AlphaFoldDB" id="A0A9X1TY01"/>
<reference evidence="3" key="1">
    <citation type="submission" date="2022-01" db="EMBL/GenBank/DDBJ databases">
        <authorList>
            <person name="Jo J.-H."/>
            <person name="Im W.-T."/>
        </authorList>
    </citation>
    <scope>NUCLEOTIDE SEQUENCE</scope>
    <source>
        <strain evidence="3">G124</strain>
    </source>
</reference>
<dbReference type="CDD" id="cd00158">
    <property type="entry name" value="RHOD"/>
    <property type="match status" value="2"/>
</dbReference>
<dbReference type="PANTHER" id="PTHR44086">
    <property type="entry name" value="THIOSULFATE SULFURTRANSFERASE RDL2, MITOCHONDRIAL-RELATED"/>
    <property type="match status" value="1"/>
</dbReference>
<accession>A0A9X1TY01</accession>
<evidence type="ECO:0000259" key="2">
    <source>
        <dbReference type="PROSITE" id="PS50206"/>
    </source>
</evidence>
<comment type="caution">
    <text evidence="3">The sequence shown here is derived from an EMBL/GenBank/DDBJ whole genome shotgun (WGS) entry which is preliminary data.</text>
</comment>
<keyword evidence="4" id="KW-1185">Reference proteome</keyword>
<feature type="domain" description="Rhodanese" evidence="2">
    <location>
        <begin position="49"/>
        <end position="151"/>
    </location>
</feature>
<dbReference type="Gene3D" id="3.40.250.10">
    <property type="entry name" value="Rhodanese-like domain"/>
    <property type="match status" value="2"/>
</dbReference>
<keyword evidence="1" id="KW-0732">Signal</keyword>
<evidence type="ECO:0000313" key="3">
    <source>
        <dbReference type="EMBL" id="MCF2514613.1"/>
    </source>
</evidence>
<dbReference type="SUPFAM" id="SSF52821">
    <property type="entry name" value="Rhodanese/Cell cycle control phosphatase"/>
    <property type="match status" value="2"/>
</dbReference>
<dbReference type="PANTHER" id="PTHR44086:SF13">
    <property type="entry name" value="THIOSULFATE SULFURTRANSFERASE PSPE"/>
    <property type="match status" value="1"/>
</dbReference>
<proteinExistence type="predicted"/>
<feature type="chain" id="PRO_5040746337" description="Rhodanese domain-containing protein" evidence="1">
    <location>
        <begin position="22"/>
        <end position="260"/>
    </location>
</feature>
<dbReference type="SMART" id="SM00450">
    <property type="entry name" value="RHOD"/>
    <property type="match status" value="2"/>
</dbReference>
<evidence type="ECO:0000313" key="4">
    <source>
        <dbReference type="Proteomes" id="UP001139410"/>
    </source>
</evidence>
<feature type="domain" description="Rhodanese" evidence="2">
    <location>
        <begin position="162"/>
        <end position="251"/>
    </location>
</feature>
<protein>
    <recommendedName>
        <fullName evidence="2">Rhodanese domain-containing protein</fullName>
    </recommendedName>
</protein>
<gene>
    <name evidence="3" type="ORF">LVY65_05975</name>
</gene>
<dbReference type="InterPro" id="IPR001307">
    <property type="entry name" value="Thiosulphate_STrfase_CS"/>
</dbReference>
<dbReference type="GO" id="GO:0004792">
    <property type="term" value="F:thiosulfate-cyanide sulfurtransferase activity"/>
    <property type="evidence" value="ECO:0007669"/>
    <property type="project" value="InterPro"/>
</dbReference>
<dbReference type="InterPro" id="IPR036873">
    <property type="entry name" value="Rhodanese-like_dom_sf"/>
</dbReference>
<dbReference type="PROSITE" id="PS00380">
    <property type="entry name" value="RHODANESE_1"/>
    <property type="match status" value="1"/>
</dbReference>
<dbReference type="Pfam" id="PF00581">
    <property type="entry name" value="Rhodanese"/>
    <property type="match status" value="2"/>
</dbReference>
<feature type="signal peptide" evidence="1">
    <location>
        <begin position="1"/>
        <end position="21"/>
    </location>
</feature>
<dbReference type="PROSITE" id="PS50206">
    <property type="entry name" value="RHODANESE_3"/>
    <property type="match status" value="2"/>
</dbReference>
<dbReference type="InterPro" id="IPR001763">
    <property type="entry name" value="Rhodanese-like_dom"/>
</dbReference>
<sequence length="260" mass="27725">MRQLCAAWAAIILLGATSAVAQNVFNATLGEANQKTAEVSTQELKQIIKNGDTVLLDARPPMEYAISHIPGALNVAPQPGRPAHLYISDVAEVGRLLGGAKEKALVLYCNGPFCGKTKRLATELLGAGYTNVRRYQLGAPGWRTLSSEAMQTNLAALHYITGDKTAVWIDAREPAAYKAGTILGARNIAASGLLPGKDQGVMKQAKDDGRLPMEDHNTRIIVVGSNTKDTRAVADAIASEAFHNVSFVVEPIAQVQQALR</sequence>
<dbReference type="Proteomes" id="UP001139410">
    <property type="component" value="Unassembled WGS sequence"/>
</dbReference>
<evidence type="ECO:0000256" key="1">
    <source>
        <dbReference type="SAM" id="SignalP"/>
    </source>
</evidence>
<dbReference type="EMBL" id="JAKFGM010000001">
    <property type="protein sequence ID" value="MCF2514613.1"/>
    <property type="molecule type" value="Genomic_DNA"/>
</dbReference>
<dbReference type="RefSeq" id="WP_235067069.1">
    <property type="nucleotide sequence ID" value="NZ_JAKFGM010000001.1"/>
</dbReference>
<organism evidence="3 4">
    <name type="scientific">Sphingomonas cremea</name>
    <dbReference type="NCBI Taxonomy" id="2904799"/>
    <lineage>
        <taxon>Bacteria</taxon>
        <taxon>Pseudomonadati</taxon>
        <taxon>Pseudomonadota</taxon>
        <taxon>Alphaproteobacteria</taxon>
        <taxon>Sphingomonadales</taxon>
        <taxon>Sphingomonadaceae</taxon>
        <taxon>Sphingomonas</taxon>
    </lineage>
</organism>
<name>A0A9X1TY01_9SPHN</name>